<sequence length="329" mass="37693">MPNFLVEPRVKGNPIMQQMAEVIIAAFAEAPPSIPPSKVHRLQQATRKRSNAMDEGRSAKIQLPADAVFRGHHTVLLEMKIRAFFKELQLKKPAIDKLWELFKTGIVEQRELVKLRDTRDVKIGRDHPEHTNHSFLDIASVLETNQSLFAHNKMALWSGGYAVSEFAQSLGYTCLESSLIGAAMERGKWYRSDETLKALWNYLSYEFVCQAAQSDIHMFVRNFDKNSVMFRIELPKLLKLQQQHGMRFRILWHVLVGDTENAHELKSLDRAGKLVSGEAAKYLFFDSPESAEDAMRAYYDGLSDKEAKRIKNRELVLSSSVQPKYRRVA</sequence>
<proteinExistence type="predicted"/>
<keyword evidence="2" id="KW-1185">Reference proteome</keyword>
<evidence type="ECO:0000313" key="2">
    <source>
        <dbReference type="Proteomes" id="UP000317977"/>
    </source>
</evidence>
<protein>
    <submittedName>
        <fullName evidence="1">Uncharacterized protein</fullName>
    </submittedName>
</protein>
<name>A0A5C6F6S8_9BACT</name>
<accession>A0A5C6F6S8</accession>
<reference evidence="1 2" key="1">
    <citation type="submission" date="2019-02" db="EMBL/GenBank/DDBJ databases">
        <title>Deep-cultivation of Planctomycetes and their phenomic and genomic characterization uncovers novel biology.</title>
        <authorList>
            <person name="Wiegand S."/>
            <person name="Jogler M."/>
            <person name="Boedeker C."/>
            <person name="Pinto D."/>
            <person name="Vollmers J."/>
            <person name="Rivas-Marin E."/>
            <person name="Kohn T."/>
            <person name="Peeters S.H."/>
            <person name="Heuer A."/>
            <person name="Rast P."/>
            <person name="Oberbeckmann S."/>
            <person name="Bunk B."/>
            <person name="Jeske O."/>
            <person name="Meyerdierks A."/>
            <person name="Storesund J.E."/>
            <person name="Kallscheuer N."/>
            <person name="Luecker S."/>
            <person name="Lage O.M."/>
            <person name="Pohl T."/>
            <person name="Merkel B.J."/>
            <person name="Hornburger P."/>
            <person name="Mueller R.-W."/>
            <person name="Bruemmer F."/>
            <person name="Labrenz M."/>
            <person name="Spormann A.M."/>
            <person name="Op Den Camp H."/>
            <person name="Overmann J."/>
            <person name="Amann R."/>
            <person name="Jetten M.S.M."/>
            <person name="Mascher T."/>
            <person name="Medema M.H."/>
            <person name="Devos D.P."/>
            <person name="Kaster A.-K."/>
            <person name="Ovreas L."/>
            <person name="Rohde M."/>
            <person name="Galperin M.Y."/>
            <person name="Jogler C."/>
        </authorList>
    </citation>
    <scope>NUCLEOTIDE SEQUENCE [LARGE SCALE GENOMIC DNA]</scope>
    <source>
        <strain evidence="1 2">Poly59</strain>
    </source>
</reference>
<comment type="caution">
    <text evidence="1">The sequence shown here is derived from an EMBL/GenBank/DDBJ whole genome shotgun (WGS) entry which is preliminary data.</text>
</comment>
<dbReference type="RefSeq" id="WP_146534292.1">
    <property type="nucleotide sequence ID" value="NZ_SJPX01000002.1"/>
</dbReference>
<dbReference type="AlphaFoldDB" id="A0A5C6F6S8"/>
<gene>
    <name evidence="1" type="ORF">Poly59_25840</name>
</gene>
<evidence type="ECO:0000313" key="1">
    <source>
        <dbReference type="EMBL" id="TWU56280.1"/>
    </source>
</evidence>
<dbReference type="Proteomes" id="UP000317977">
    <property type="component" value="Unassembled WGS sequence"/>
</dbReference>
<dbReference type="OrthoDB" id="1651852at2"/>
<organism evidence="1 2">
    <name type="scientific">Rubripirellula reticaptiva</name>
    <dbReference type="NCBI Taxonomy" id="2528013"/>
    <lineage>
        <taxon>Bacteria</taxon>
        <taxon>Pseudomonadati</taxon>
        <taxon>Planctomycetota</taxon>
        <taxon>Planctomycetia</taxon>
        <taxon>Pirellulales</taxon>
        <taxon>Pirellulaceae</taxon>
        <taxon>Rubripirellula</taxon>
    </lineage>
</organism>
<dbReference type="EMBL" id="SJPX01000002">
    <property type="protein sequence ID" value="TWU56280.1"/>
    <property type="molecule type" value="Genomic_DNA"/>
</dbReference>